<keyword evidence="4 7" id="KW-1133">Transmembrane helix</keyword>
<comment type="similarity">
    <text evidence="7">Belongs to the TatC family.</text>
</comment>
<proteinExistence type="inferred from homology"/>
<feature type="transmembrane region" description="Helical" evidence="7">
    <location>
        <begin position="99"/>
        <end position="121"/>
    </location>
</feature>
<dbReference type="EMBL" id="QQXL01000002">
    <property type="protein sequence ID" value="RKW71115.1"/>
    <property type="molecule type" value="Genomic_DNA"/>
</dbReference>
<protein>
    <recommendedName>
        <fullName evidence="7">Sec-independent protein translocase protein TatC</fullName>
    </recommendedName>
</protein>
<evidence type="ECO:0000313" key="8">
    <source>
        <dbReference type="EMBL" id="RKW71115.1"/>
    </source>
</evidence>
<dbReference type="RefSeq" id="WP_121484450.1">
    <property type="nucleotide sequence ID" value="NZ_QQXL01000002.1"/>
</dbReference>
<feature type="transmembrane region" description="Helical" evidence="7">
    <location>
        <begin position="141"/>
        <end position="171"/>
    </location>
</feature>
<dbReference type="PRINTS" id="PR01840">
    <property type="entry name" value="TATCFAMILY"/>
</dbReference>
<evidence type="ECO:0000256" key="4">
    <source>
        <dbReference type="ARBA" id="ARBA00022989"/>
    </source>
</evidence>
<comment type="subunit">
    <text evidence="7">The Tat system comprises two distinct complexes: a TatABC complex, containing multiple copies of TatA, TatB and TatC subunits, and a separate TatA complex, containing only TatA subunits. Substrates initially bind to the TatABC complex, which probably triggers association of the separate TatA complex to form the active translocon.</text>
</comment>
<keyword evidence="5 7" id="KW-0811">Translocation</keyword>
<feature type="transmembrane region" description="Helical" evidence="7">
    <location>
        <begin position="206"/>
        <end position="227"/>
    </location>
</feature>
<gene>
    <name evidence="7 8" type="primary">tatC</name>
    <name evidence="8" type="ORF">DWQ67_04820</name>
</gene>
<accession>A0A496PL37</accession>
<dbReference type="PANTHER" id="PTHR30371:SF0">
    <property type="entry name" value="SEC-INDEPENDENT PROTEIN TRANSLOCASE PROTEIN TATC, CHLOROPLASTIC-RELATED"/>
    <property type="match status" value="1"/>
</dbReference>
<dbReference type="GO" id="GO:0043953">
    <property type="term" value="P:protein transport by the Tat complex"/>
    <property type="evidence" value="ECO:0007669"/>
    <property type="project" value="UniProtKB-UniRule"/>
</dbReference>
<dbReference type="Pfam" id="PF00902">
    <property type="entry name" value="TatC"/>
    <property type="match status" value="1"/>
</dbReference>
<comment type="function">
    <text evidence="7">Part of the twin-arginine translocation (Tat) system that transports large folded proteins containing a characteristic twin-arginine motif in their signal peptide across membranes. Together with TatB, TatC is part of a receptor directly interacting with Tat signal peptides.</text>
</comment>
<keyword evidence="9" id="KW-1185">Reference proteome</keyword>
<keyword evidence="6 7" id="KW-0472">Membrane</keyword>
<comment type="subcellular location">
    <subcellularLocation>
        <location evidence="7">Cell membrane</location>
        <topology evidence="7">Multi-pass membrane protein</topology>
    </subcellularLocation>
    <subcellularLocation>
        <location evidence="1">Membrane</location>
        <topology evidence="1">Multi-pass membrane protein</topology>
    </subcellularLocation>
</comment>
<dbReference type="InterPro" id="IPR002033">
    <property type="entry name" value="TatC"/>
</dbReference>
<keyword evidence="7" id="KW-0813">Transport</keyword>
<feature type="transmembrane region" description="Helical" evidence="7">
    <location>
        <begin position="183"/>
        <end position="200"/>
    </location>
</feature>
<keyword evidence="3 7" id="KW-0653">Protein transport</keyword>
<dbReference type="PANTHER" id="PTHR30371">
    <property type="entry name" value="SEC-INDEPENDENT PROTEIN TRANSLOCASE PROTEIN TATC"/>
    <property type="match status" value="1"/>
</dbReference>
<organism evidence="8 9">
    <name type="scientific">Galactobacter caseinivorans</name>
    <dbReference type="NCBI Taxonomy" id="2676123"/>
    <lineage>
        <taxon>Bacteria</taxon>
        <taxon>Bacillati</taxon>
        <taxon>Actinomycetota</taxon>
        <taxon>Actinomycetes</taxon>
        <taxon>Micrococcales</taxon>
        <taxon>Micrococcaceae</taxon>
        <taxon>Galactobacter</taxon>
    </lineage>
</organism>
<evidence type="ECO:0000256" key="6">
    <source>
        <dbReference type="ARBA" id="ARBA00023136"/>
    </source>
</evidence>
<dbReference type="GO" id="GO:0033281">
    <property type="term" value="C:TAT protein transport complex"/>
    <property type="evidence" value="ECO:0007669"/>
    <property type="project" value="UniProtKB-UniRule"/>
</dbReference>
<sequence length="255" mass="27636">MPLKAHLIEARNRLFICLGVLLLAMIGGFFLYRPVMEFLGHQLSEQGATLNYASAVSPLDLMIKVSLWIGLVISSPVILWQLWAFIVPGLHKKERRISLAFVCVAVPLFVGGVALGVYVLPHATQFFASLVPEGQSQIIEAGAYIPFVVRLTLAFGVAMLIPVLMVGLNLVGILPARTVVKHWRITVFVIALFAAVAAPGGEAMTMIILAVPLFTLFGAALGLCFVFDKRKAKRAQAQAEETAETADTAQPLEEL</sequence>
<dbReference type="GO" id="GO:0065002">
    <property type="term" value="P:intracellular protein transmembrane transport"/>
    <property type="evidence" value="ECO:0007669"/>
    <property type="project" value="TreeGrafter"/>
</dbReference>
<name>A0A496PL37_9MICC</name>
<evidence type="ECO:0000256" key="5">
    <source>
        <dbReference type="ARBA" id="ARBA00023010"/>
    </source>
</evidence>
<dbReference type="NCBIfam" id="TIGR00945">
    <property type="entry name" value="tatC"/>
    <property type="match status" value="1"/>
</dbReference>
<dbReference type="GO" id="GO:0009977">
    <property type="term" value="F:proton motive force dependent protein transmembrane transporter activity"/>
    <property type="evidence" value="ECO:0007669"/>
    <property type="project" value="TreeGrafter"/>
</dbReference>
<evidence type="ECO:0000313" key="9">
    <source>
        <dbReference type="Proteomes" id="UP000273119"/>
    </source>
</evidence>
<dbReference type="AlphaFoldDB" id="A0A496PL37"/>
<comment type="caution">
    <text evidence="8">The sequence shown here is derived from an EMBL/GenBank/DDBJ whole genome shotgun (WGS) entry which is preliminary data.</text>
</comment>
<evidence type="ECO:0000256" key="3">
    <source>
        <dbReference type="ARBA" id="ARBA00022927"/>
    </source>
</evidence>
<keyword evidence="2 7" id="KW-0812">Transmembrane</keyword>
<feature type="transmembrane region" description="Helical" evidence="7">
    <location>
        <begin position="67"/>
        <end position="87"/>
    </location>
</feature>
<feature type="transmembrane region" description="Helical" evidence="7">
    <location>
        <begin position="12"/>
        <end position="32"/>
    </location>
</feature>
<evidence type="ECO:0000256" key="1">
    <source>
        <dbReference type="ARBA" id="ARBA00004141"/>
    </source>
</evidence>
<evidence type="ECO:0000256" key="7">
    <source>
        <dbReference type="HAMAP-Rule" id="MF_00902"/>
    </source>
</evidence>
<dbReference type="Proteomes" id="UP000273119">
    <property type="component" value="Unassembled WGS sequence"/>
</dbReference>
<evidence type="ECO:0000256" key="2">
    <source>
        <dbReference type="ARBA" id="ARBA00022692"/>
    </source>
</evidence>
<dbReference type="HAMAP" id="MF_00902">
    <property type="entry name" value="TatC"/>
    <property type="match status" value="1"/>
</dbReference>
<keyword evidence="7" id="KW-1003">Cell membrane</keyword>
<reference evidence="8 9" key="1">
    <citation type="submission" date="2018-07" db="EMBL/GenBank/DDBJ databases">
        <title>Arthrobacter sp. nov., isolated from raw cow's milk with high bacterial count.</title>
        <authorList>
            <person name="Hahne J."/>
            <person name="Isele D."/>
            <person name="Lipski A."/>
        </authorList>
    </citation>
    <scope>NUCLEOTIDE SEQUENCE [LARGE SCALE GENOMIC DNA]</scope>
    <source>
        <strain evidence="8 9">JZ R-183</strain>
    </source>
</reference>